<evidence type="ECO:0000313" key="1">
    <source>
        <dbReference type="EMBL" id="KAG0303263.1"/>
    </source>
</evidence>
<comment type="caution">
    <text evidence="1">The sequence shown here is derived from an EMBL/GenBank/DDBJ whole genome shotgun (WGS) entry which is preliminary data.</text>
</comment>
<protein>
    <submittedName>
        <fullName evidence="1">Uncharacterized protein</fullName>
    </submittedName>
</protein>
<dbReference type="Proteomes" id="UP000823405">
    <property type="component" value="Unassembled WGS sequence"/>
</dbReference>
<proteinExistence type="predicted"/>
<sequence length="373" mass="41810">MAKEQQQQLQAVRLHGTTETKHAPIRTDQGWAQVVYWSDIERQFPHTTLAIFAGTDLDFVRDCNNQALSPLRIKAQQSIQIVVQPVDSDGRQVLRDMEKYHAENIAEHKKGQAMIDNVLLNVKAGIRALFDLPNHSIPRMFIIVPEPTSKRNIVNNIANIVSHSYRLFFLCECGDSVAAAASTIDGGVSHKMHFAHHEGYEIRTPKAFIQKYGRHMIKLLDAIQTLATIGGAFSPAILNASKLPANIQEALKSTDDNCLPRIKYIADHLEKVLSLTDDTIDSTHCQVLDGPGLRAVESFLVKKDNNRTLGNLHRILTSDYKTKWVCDQHVEENAKFSNLGELDHTIRTFGGTLDKKRGLVTVRLTSANAEEFF</sequence>
<reference evidence="1" key="1">
    <citation type="journal article" date="2020" name="Fungal Divers.">
        <title>Resolving the Mortierellaceae phylogeny through synthesis of multi-gene phylogenetics and phylogenomics.</title>
        <authorList>
            <person name="Vandepol N."/>
            <person name="Liber J."/>
            <person name="Desiro A."/>
            <person name="Na H."/>
            <person name="Kennedy M."/>
            <person name="Barry K."/>
            <person name="Grigoriev I.V."/>
            <person name="Miller A.N."/>
            <person name="O'Donnell K."/>
            <person name="Stajich J.E."/>
            <person name="Bonito G."/>
        </authorList>
    </citation>
    <scope>NUCLEOTIDE SEQUENCE</scope>
    <source>
        <strain evidence="1">NVP60</strain>
    </source>
</reference>
<dbReference type="OrthoDB" id="2316787at2759"/>
<organism evidence="1 2">
    <name type="scientific">Linnemannia gamsii</name>
    <dbReference type="NCBI Taxonomy" id="64522"/>
    <lineage>
        <taxon>Eukaryota</taxon>
        <taxon>Fungi</taxon>
        <taxon>Fungi incertae sedis</taxon>
        <taxon>Mucoromycota</taxon>
        <taxon>Mortierellomycotina</taxon>
        <taxon>Mortierellomycetes</taxon>
        <taxon>Mortierellales</taxon>
        <taxon>Mortierellaceae</taxon>
        <taxon>Linnemannia</taxon>
    </lineage>
</organism>
<gene>
    <name evidence="1" type="ORF">BGZ97_001974</name>
</gene>
<dbReference type="EMBL" id="JAAAIN010001419">
    <property type="protein sequence ID" value="KAG0303263.1"/>
    <property type="molecule type" value="Genomic_DNA"/>
</dbReference>
<name>A0A9P6UIT9_9FUNG</name>
<keyword evidence="2" id="KW-1185">Reference proteome</keyword>
<dbReference type="AlphaFoldDB" id="A0A9P6UIT9"/>
<evidence type="ECO:0000313" key="2">
    <source>
        <dbReference type="Proteomes" id="UP000823405"/>
    </source>
</evidence>
<feature type="non-terminal residue" evidence="1">
    <location>
        <position position="1"/>
    </location>
</feature>
<accession>A0A9P6UIT9</accession>